<accession>A0AAV4FK60</accession>
<keyword evidence="2" id="KW-1185">Reference proteome</keyword>
<evidence type="ECO:0000313" key="2">
    <source>
        <dbReference type="Proteomes" id="UP000762676"/>
    </source>
</evidence>
<organism evidence="1 2">
    <name type="scientific">Elysia marginata</name>
    <dbReference type="NCBI Taxonomy" id="1093978"/>
    <lineage>
        <taxon>Eukaryota</taxon>
        <taxon>Metazoa</taxon>
        <taxon>Spiralia</taxon>
        <taxon>Lophotrochozoa</taxon>
        <taxon>Mollusca</taxon>
        <taxon>Gastropoda</taxon>
        <taxon>Heterobranchia</taxon>
        <taxon>Euthyneura</taxon>
        <taxon>Panpulmonata</taxon>
        <taxon>Sacoglossa</taxon>
        <taxon>Placobranchoidea</taxon>
        <taxon>Plakobranchidae</taxon>
        <taxon>Elysia</taxon>
    </lineage>
</organism>
<proteinExistence type="predicted"/>
<comment type="caution">
    <text evidence="1">The sequence shown here is derived from an EMBL/GenBank/DDBJ whole genome shotgun (WGS) entry which is preliminary data.</text>
</comment>
<gene>
    <name evidence="1" type="ORF">ElyMa_002128200</name>
</gene>
<dbReference type="Proteomes" id="UP000762676">
    <property type="component" value="Unassembled WGS sequence"/>
</dbReference>
<dbReference type="AlphaFoldDB" id="A0AAV4FK60"/>
<reference evidence="1 2" key="1">
    <citation type="journal article" date="2021" name="Elife">
        <title>Chloroplast acquisition without the gene transfer in kleptoplastic sea slugs, Plakobranchus ocellatus.</title>
        <authorList>
            <person name="Maeda T."/>
            <person name="Takahashi S."/>
            <person name="Yoshida T."/>
            <person name="Shimamura S."/>
            <person name="Takaki Y."/>
            <person name="Nagai Y."/>
            <person name="Toyoda A."/>
            <person name="Suzuki Y."/>
            <person name="Arimoto A."/>
            <person name="Ishii H."/>
            <person name="Satoh N."/>
            <person name="Nishiyama T."/>
            <person name="Hasebe M."/>
            <person name="Maruyama T."/>
            <person name="Minagawa J."/>
            <person name="Obokata J."/>
            <person name="Shigenobu S."/>
        </authorList>
    </citation>
    <scope>NUCLEOTIDE SEQUENCE [LARGE SCALE GENOMIC DNA]</scope>
</reference>
<protein>
    <submittedName>
        <fullName evidence="1">MutS protein homolog 5-like</fullName>
    </submittedName>
</protein>
<dbReference type="EMBL" id="BMAT01004411">
    <property type="protein sequence ID" value="GFR73023.1"/>
    <property type="molecule type" value="Genomic_DNA"/>
</dbReference>
<evidence type="ECO:0000313" key="1">
    <source>
        <dbReference type="EMBL" id="GFR73023.1"/>
    </source>
</evidence>
<sequence length="259" mass="29504">MLAGRNFDRIQDLAKAMNSELRTIPGEDYRGVFRKWQIRLKQVEKADRCMRMCTTSNSSLPSTHAPTVRNRKVIGEHVEEYDYSKGDSEDNIFCSEVYLSLVWHKGQLGVAYYDLSSFQIHVMGDALETDDFTLIKQTSETSCNYSQGSGSKSELFRLEYLANSEYSYEVSKRRILAMKFPFVPDHLSDEERKMYFASVVPLGQINLVWAFPSKCSVHPLQDKALHTTSPLLSVFRFSGPRISHRPHNVVAPSSCLSPS</sequence>
<name>A0AAV4FK60_9GAST</name>